<dbReference type="Pfam" id="PF18317">
    <property type="entry name" value="SDH_C"/>
    <property type="match status" value="1"/>
</dbReference>
<sequence>VESEFEIQLGDYDILLMGAGGGARAAAVACVQAGVSSLTLMNRTVSKLDTILETLNKLDSKPNVRTCALDQPLPSNSEKLLVINATSLGLHPDDPSPIDVSILPKSTLVFDMIYNPEKTALLKQAQSLGMRVANGLTMLAYQGERSLKIWTQKNPSKKTMFEAALAGLKRH</sequence>
<dbReference type="InterPro" id="IPR041121">
    <property type="entry name" value="SDH_C"/>
</dbReference>
<dbReference type="GO" id="GO:0019632">
    <property type="term" value="P:shikimate metabolic process"/>
    <property type="evidence" value="ECO:0007669"/>
    <property type="project" value="TreeGrafter"/>
</dbReference>
<dbReference type="Gene3D" id="3.40.50.720">
    <property type="entry name" value="NAD(P)-binding Rossmann-like Domain"/>
    <property type="match status" value="1"/>
</dbReference>
<organism evidence="2">
    <name type="scientific">marine metagenome</name>
    <dbReference type="NCBI Taxonomy" id="408172"/>
    <lineage>
        <taxon>unclassified sequences</taxon>
        <taxon>metagenomes</taxon>
        <taxon>ecological metagenomes</taxon>
    </lineage>
</organism>
<evidence type="ECO:0000313" key="2">
    <source>
        <dbReference type="EMBL" id="SVD01389.1"/>
    </source>
</evidence>
<dbReference type="GO" id="GO:0009423">
    <property type="term" value="P:chorismate biosynthetic process"/>
    <property type="evidence" value="ECO:0007669"/>
    <property type="project" value="TreeGrafter"/>
</dbReference>
<name>A0A382RUP1_9ZZZZ</name>
<evidence type="ECO:0000259" key="1">
    <source>
        <dbReference type="Pfam" id="PF18317"/>
    </source>
</evidence>
<protein>
    <recommendedName>
        <fullName evidence="1">SDH C-terminal domain-containing protein</fullName>
    </recommendedName>
</protein>
<dbReference type="InterPro" id="IPR022893">
    <property type="entry name" value="Shikimate_DH_fam"/>
</dbReference>
<dbReference type="CDD" id="cd01065">
    <property type="entry name" value="NAD_bind_Shikimate_DH"/>
    <property type="match status" value="1"/>
</dbReference>
<dbReference type="SUPFAM" id="SSF51735">
    <property type="entry name" value="NAD(P)-binding Rossmann-fold domains"/>
    <property type="match status" value="1"/>
</dbReference>
<feature type="non-terminal residue" evidence="2">
    <location>
        <position position="1"/>
    </location>
</feature>
<dbReference type="EMBL" id="UINC01124322">
    <property type="protein sequence ID" value="SVD01389.1"/>
    <property type="molecule type" value="Genomic_DNA"/>
</dbReference>
<dbReference type="PANTHER" id="PTHR21089:SF1">
    <property type="entry name" value="BIFUNCTIONAL 3-DEHYDROQUINATE DEHYDRATASE_SHIKIMATE DEHYDROGENASE, CHLOROPLASTIC"/>
    <property type="match status" value="1"/>
</dbReference>
<reference evidence="2" key="1">
    <citation type="submission" date="2018-05" db="EMBL/GenBank/DDBJ databases">
        <authorList>
            <person name="Lanie J.A."/>
            <person name="Ng W.-L."/>
            <person name="Kazmierczak K.M."/>
            <person name="Andrzejewski T.M."/>
            <person name="Davidsen T.M."/>
            <person name="Wayne K.J."/>
            <person name="Tettelin H."/>
            <person name="Glass J.I."/>
            <person name="Rusch D."/>
            <person name="Podicherti R."/>
            <person name="Tsui H.-C.T."/>
            <person name="Winkler M.E."/>
        </authorList>
    </citation>
    <scope>NUCLEOTIDE SEQUENCE</scope>
</reference>
<dbReference type="PANTHER" id="PTHR21089">
    <property type="entry name" value="SHIKIMATE DEHYDROGENASE"/>
    <property type="match status" value="1"/>
</dbReference>
<accession>A0A382RUP1</accession>
<dbReference type="InterPro" id="IPR036291">
    <property type="entry name" value="NAD(P)-bd_dom_sf"/>
</dbReference>
<dbReference type="AlphaFoldDB" id="A0A382RUP1"/>
<feature type="domain" description="SDH C-terminal" evidence="1">
    <location>
        <begin position="135"/>
        <end position="164"/>
    </location>
</feature>
<proteinExistence type="predicted"/>
<dbReference type="GO" id="GO:0004764">
    <property type="term" value="F:shikimate 3-dehydrogenase (NADP+) activity"/>
    <property type="evidence" value="ECO:0007669"/>
    <property type="project" value="InterPro"/>
</dbReference>
<gene>
    <name evidence="2" type="ORF">METZ01_LOCUS354243</name>
</gene>